<dbReference type="GO" id="GO:0005975">
    <property type="term" value="P:carbohydrate metabolic process"/>
    <property type="evidence" value="ECO:0007669"/>
    <property type="project" value="InterPro"/>
</dbReference>
<dbReference type="InterPro" id="IPR018053">
    <property type="entry name" value="Glyco_hydro_32_AS"/>
</dbReference>
<dbReference type="AlphaFoldDB" id="A0A2R6WVV1"/>
<feature type="region of interest" description="Disordered" evidence="5">
    <location>
        <begin position="34"/>
        <end position="56"/>
    </location>
</feature>
<dbReference type="PANTHER" id="PTHR31953">
    <property type="entry name" value="BETA-FRUCTOFURANOSIDASE, INSOLUBLE ISOENZYME CWINV1-RELATED"/>
    <property type="match status" value="1"/>
</dbReference>
<dbReference type="EMBL" id="KZ772726">
    <property type="protein sequence ID" value="PTQ37988.1"/>
    <property type="molecule type" value="Genomic_DNA"/>
</dbReference>
<dbReference type="OrthoDB" id="202537at2759"/>
<reference evidence="10" key="1">
    <citation type="journal article" date="2017" name="Cell">
        <title>Insights into land plant evolution garnered from the Marchantia polymorpha genome.</title>
        <authorList>
            <person name="Bowman J.L."/>
            <person name="Kohchi T."/>
            <person name="Yamato K.T."/>
            <person name="Jenkins J."/>
            <person name="Shu S."/>
            <person name="Ishizaki K."/>
            <person name="Yamaoka S."/>
            <person name="Nishihama R."/>
            <person name="Nakamura Y."/>
            <person name="Berger F."/>
            <person name="Adam C."/>
            <person name="Aki S.S."/>
            <person name="Althoff F."/>
            <person name="Araki T."/>
            <person name="Arteaga-Vazquez M.A."/>
            <person name="Balasubrmanian S."/>
            <person name="Barry K."/>
            <person name="Bauer D."/>
            <person name="Boehm C.R."/>
            <person name="Briginshaw L."/>
            <person name="Caballero-Perez J."/>
            <person name="Catarino B."/>
            <person name="Chen F."/>
            <person name="Chiyoda S."/>
            <person name="Chovatia M."/>
            <person name="Davies K.M."/>
            <person name="Delmans M."/>
            <person name="Demura T."/>
            <person name="Dierschke T."/>
            <person name="Dolan L."/>
            <person name="Dorantes-Acosta A.E."/>
            <person name="Eklund D.M."/>
            <person name="Florent S.N."/>
            <person name="Flores-Sandoval E."/>
            <person name="Fujiyama A."/>
            <person name="Fukuzawa H."/>
            <person name="Galik B."/>
            <person name="Grimanelli D."/>
            <person name="Grimwood J."/>
            <person name="Grossniklaus U."/>
            <person name="Hamada T."/>
            <person name="Haseloff J."/>
            <person name="Hetherington A.J."/>
            <person name="Higo A."/>
            <person name="Hirakawa Y."/>
            <person name="Hundley H.N."/>
            <person name="Ikeda Y."/>
            <person name="Inoue K."/>
            <person name="Inoue S.I."/>
            <person name="Ishida S."/>
            <person name="Jia Q."/>
            <person name="Kakita M."/>
            <person name="Kanazawa T."/>
            <person name="Kawai Y."/>
            <person name="Kawashima T."/>
            <person name="Kennedy M."/>
            <person name="Kinose K."/>
            <person name="Kinoshita T."/>
            <person name="Kohara Y."/>
            <person name="Koide E."/>
            <person name="Komatsu K."/>
            <person name="Kopischke S."/>
            <person name="Kubo M."/>
            <person name="Kyozuka J."/>
            <person name="Lagercrantz U."/>
            <person name="Lin S.S."/>
            <person name="Lindquist E."/>
            <person name="Lipzen A.M."/>
            <person name="Lu C.W."/>
            <person name="De Luna E."/>
            <person name="Martienssen R.A."/>
            <person name="Minamino N."/>
            <person name="Mizutani M."/>
            <person name="Mizutani M."/>
            <person name="Mochizuki N."/>
            <person name="Monte I."/>
            <person name="Mosher R."/>
            <person name="Nagasaki H."/>
            <person name="Nakagami H."/>
            <person name="Naramoto S."/>
            <person name="Nishitani K."/>
            <person name="Ohtani M."/>
            <person name="Okamoto T."/>
            <person name="Okumura M."/>
            <person name="Phillips J."/>
            <person name="Pollak B."/>
            <person name="Reinders A."/>
            <person name="Rovekamp M."/>
            <person name="Sano R."/>
            <person name="Sawa S."/>
            <person name="Schmid M.W."/>
            <person name="Shirakawa M."/>
            <person name="Solano R."/>
            <person name="Spunde A."/>
            <person name="Suetsugu N."/>
            <person name="Sugano S."/>
            <person name="Sugiyama A."/>
            <person name="Sun R."/>
            <person name="Suzuki Y."/>
            <person name="Takenaka M."/>
            <person name="Takezawa D."/>
            <person name="Tomogane H."/>
            <person name="Tsuzuki M."/>
            <person name="Ueda T."/>
            <person name="Umeda M."/>
            <person name="Ward J.M."/>
            <person name="Watanabe Y."/>
            <person name="Yazaki K."/>
            <person name="Yokoyama R."/>
            <person name="Yoshitake Y."/>
            <person name="Yotsui I."/>
            <person name="Zachgo S."/>
            <person name="Schmutz J."/>
        </authorList>
    </citation>
    <scope>NUCLEOTIDE SEQUENCE [LARGE SCALE GENOMIC DNA]</scope>
    <source>
        <strain evidence="10">Tak-1</strain>
    </source>
</reference>
<evidence type="ECO:0000256" key="3">
    <source>
        <dbReference type="ARBA" id="ARBA00023295"/>
    </source>
</evidence>
<feature type="domain" description="Glycosyl hydrolase family 32 N-terminal" evidence="7">
    <location>
        <begin position="111"/>
        <end position="434"/>
    </location>
</feature>
<evidence type="ECO:0008006" key="11">
    <source>
        <dbReference type="Google" id="ProtNLM"/>
    </source>
</evidence>
<evidence type="ECO:0000256" key="2">
    <source>
        <dbReference type="ARBA" id="ARBA00022801"/>
    </source>
</evidence>
<keyword evidence="10" id="KW-1185">Reference proteome</keyword>
<proteinExistence type="inferred from homology"/>
<dbReference type="InterPro" id="IPR013189">
    <property type="entry name" value="Glyco_hydro_32_C"/>
</dbReference>
<keyword evidence="3 4" id="KW-0326">Glycosidase</keyword>
<organism evidence="9 10">
    <name type="scientific">Marchantia polymorpha</name>
    <name type="common">Common liverwort</name>
    <name type="synonym">Marchantia aquatica</name>
    <dbReference type="NCBI Taxonomy" id="3197"/>
    <lineage>
        <taxon>Eukaryota</taxon>
        <taxon>Viridiplantae</taxon>
        <taxon>Streptophyta</taxon>
        <taxon>Embryophyta</taxon>
        <taxon>Marchantiophyta</taxon>
        <taxon>Marchantiopsida</taxon>
        <taxon>Marchantiidae</taxon>
        <taxon>Marchantiales</taxon>
        <taxon>Marchantiaceae</taxon>
        <taxon>Marchantia</taxon>
    </lineage>
</organism>
<gene>
    <name evidence="9" type="ORF">MARPO_0054s0095</name>
</gene>
<feature type="transmembrane region" description="Helical" evidence="6">
    <location>
        <begin position="70"/>
        <end position="91"/>
    </location>
</feature>
<comment type="similarity">
    <text evidence="1 4">Belongs to the glycosyl hydrolase 32 family.</text>
</comment>
<dbReference type="Proteomes" id="UP000244005">
    <property type="component" value="Unassembled WGS sequence"/>
</dbReference>
<evidence type="ECO:0000313" key="10">
    <source>
        <dbReference type="Proteomes" id="UP000244005"/>
    </source>
</evidence>
<dbReference type="Gene3D" id="2.115.10.20">
    <property type="entry name" value="Glycosyl hydrolase domain, family 43"/>
    <property type="match status" value="1"/>
</dbReference>
<evidence type="ECO:0000256" key="1">
    <source>
        <dbReference type="ARBA" id="ARBA00009902"/>
    </source>
</evidence>
<feature type="compositionally biased region" description="Basic and acidic residues" evidence="5">
    <location>
        <begin position="37"/>
        <end position="51"/>
    </location>
</feature>
<keyword evidence="2 4" id="KW-0378">Hydrolase</keyword>
<evidence type="ECO:0000256" key="6">
    <source>
        <dbReference type="SAM" id="Phobius"/>
    </source>
</evidence>
<keyword evidence="6" id="KW-0812">Transmembrane</keyword>
<dbReference type="SUPFAM" id="SSF49899">
    <property type="entry name" value="Concanavalin A-like lectins/glucanases"/>
    <property type="match status" value="1"/>
</dbReference>
<dbReference type="CDD" id="cd18624">
    <property type="entry name" value="GH32_Fruct1-like"/>
    <property type="match status" value="1"/>
</dbReference>
<evidence type="ECO:0000256" key="5">
    <source>
        <dbReference type="SAM" id="MobiDB-lite"/>
    </source>
</evidence>
<dbReference type="Pfam" id="PF08244">
    <property type="entry name" value="Glyco_hydro_32C"/>
    <property type="match status" value="1"/>
</dbReference>
<dbReference type="InterPro" id="IPR023296">
    <property type="entry name" value="Glyco_hydro_beta-prop_sf"/>
</dbReference>
<dbReference type="OMA" id="NDFATIH"/>
<evidence type="ECO:0000313" key="9">
    <source>
        <dbReference type="EMBL" id="PTQ37988.1"/>
    </source>
</evidence>
<dbReference type="SMART" id="SM00640">
    <property type="entry name" value="Glyco_32"/>
    <property type="match status" value="1"/>
</dbReference>
<dbReference type="Gene3D" id="2.60.120.560">
    <property type="entry name" value="Exo-inulinase, domain 1"/>
    <property type="match status" value="1"/>
</dbReference>
<dbReference type="InterPro" id="IPR013320">
    <property type="entry name" value="ConA-like_dom_sf"/>
</dbReference>
<protein>
    <recommendedName>
        <fullName evidence="11">Beta-fructofuranosidase</fullName>
    </recommendedName>
</protein>
<evidence type="ECO:0000256" key="4">
    <source>
        <dbReference type="RuleBase" id="RU362110"/>
    </source>
</evidence>
<evidence type="ECO:0000259" key="7">
    <source>
        <dbReference type="Pfam" id="PF00251"/>
    </source>
</evidence>
<keyword evidence="6" id="KW-0472">Membrane</keyword>
<name>A0A2R6WVV1_MARPO</name>
<dbReference type="Pfam" id="PF00251">
    <property type="entry name" value="Glyco_hydro_32N"/>
    <property type="match status" value="1"/>
</dbReference>
<dbReference type="InterPro" id="IPR001362">
    <property type="entry name" value="Glyco_hydro_32"/>
</dbReference>
<sequence length="646" mass="72082">MGSTAEYAALNNRGGDAGDGELEFVPLVIRSSPSHEPVQDEVQKSSMKADEGQGDNQQIEWAQHKRQWKLPICIIGAVVIVVVSLVLGLVVSESKSDMEVYSTELYRTGFHFQPQKNWMNDPNGMIKYMGYYHLFYQYNPDGPKWGNINWGHAVSKDLVHWHHINQSALAPGPDWYDIYGVWSGSSTLLPDGTPAILYTGWSNISTSTQAQTQNLAVPLNASDPLLRDWVKSPSNPIMNPGKGFNTQNFRDPTEGWIGADGQWRVLIGGTMLKGKGGTAHLYKSRNFVNWTYVQDLHSVNYTGMWECPDFYPVAMEGRDGLDVSTNTVKVKHVLKASTRNHDYYTVGTYDSVLDTFVADDPELEVGFGMRYDYGKFYASKSFFDKSTSRRILFGWVSESDSDADAITKGWSGLQSLPRQVWLDPDTGMDLVQAPVEEVDGLHRDQVFKFNFTLPAGSVMAIEGVHGPQLDIQLEFNKPDMPMNLLFNGTDATSLVGQEVCANGTSHNGLYGPFGVLVLAEKDLLEQTGVFFYLTLAYDGTWKAIVCSDESRSSMQTDVDKASYGTYVRVLESDQYLTLRTLVDHSIVETFAQGGRAVITSRVYPTMALNNDAYFFLFNNGTQDIKVQSLNAWRMEAAPPDEMEPKV</sequence>
<dbReference type="SUPFAM" id="SSF75005">
    <property type="entry name" value="Arabinanase/levansucrase/invertase"/>
    <property type="match status" value="1"/>
</dbReference>
<dbReference type="InterPro" id="IPR050551">
    <property type="entry name" value="Fructan_Metab_Enzymes"/>
</dbReference>
<dbReference type="InterPro" id="IPR013148">
    <property type="entry name" value="Glyco_hydro_32_N"/>
</dbReference>
<dbReference type="Gramene" id="Mp4g16290.1">
    <property type="protein sequence ID" value="Mp4g16290.1.cds"/>
    <property type="gene ID" value="Mp4g16290"/>
</dbReference>
<evidence type="ECO:0000259" key="8">
    <source>
        <dbReference type="Pfam" id="PF08244"/>
    </source>
</evidence>
<feature type="domain" description="Glycosyl hydrolase family 32 C-terminal" evidence="8">
    <location>
        <begin position="464"/>
        <end position="632"/>
    </location>
</feature>
<dbReference type="GO" id="GO:0004553">
    <property type="term" value="F:hydrolase activity, hydrolyzing O-glycosyl compounds"/>
    <property type="evidence" value="ECO:0007669"/>
    <property type="project" value="InterPro"/>
</dbReference>
<dbReference type="PROSITE" id="PS00609">
    <property type="entry name" value="GLYCOSYL_HYDROL_F32"/>
    <property type="match status" value="1"/>
</dbReference>
<accession>A0A2R6WVV1</accession>
<keyword evidence="6" id="KW-1133">Transmembrane helix</keyword>